<dbReference type="PANTHER" id="PTHR30349:SF64">
    <property type="entry name" value="PROPHAGE INTEGRASE INTD-RELATED"/>
    <property type="match status" value="1"/>
</dbReference>
<dbReference type="OrthoDB" id="1822491at2"/>
<dbReference type="Pfam" id="PF26003">
    <property type="entry name" value="Integrase_N_phage"/>
    <property type="match status" value="1"/>
</dbReference>
<evidence type="ECO:0000259" key="5">
    <source>
        <dbReference type="PROSITE" id="PS51898"/>
    </source>
</evidence>
<dbReference type="SUPFAM" id="SSF56349">
    <property type="entry name" value="DNA breaking-rejoining enzymes"/>
    <property type="match status" value="1"/>
</dbReference>
<keyword evidence="8" id="KW-1185">Reference proteome</keyword>
<dbReference type="GO" id="GO:0015074">
    <property type="term" value="P:DNA integration"/>
    <property type="evidence" value="ECO:0007669"/>
    <property type="project" value="InterPro"/>
</dbReference>
<evidence type="ECO:0000256" key="4">
    <source>
        <dbReference type="PROSITE-ProRule" id="PRU01248"/>
    </source>
</evidence>
<gene>
    <name evidence="7" type="ORF">ET495_05620</name>
</gene>
<protein>
    <submittedName>
        <fullName evidence="7">Site-specific integrase</fullName>
    </submittedName>
</protein>
<comment type="similarity">
    <text evidence="1">Belongs to the 'phage' integrase family.</text>
</comment>
<accession>A0A4P6EJT4</accession>
<dbReference type="InterPro" id="IPR044068">
    <property type="entry name" value="CB"/>
</dbReference>
<keyword evidence="3" id="KW-0233">DNA recombination</keyword>
<feature type="domain" description="Tyr recombinase" evidence="5">
    <location>
        <begin position="198"/>
        <end position="389"/>
    </location>
</feature>
<evidence type="ECO:0000313" key="7">
    <source>
        <dbReference type="EMBL" id="QAY62814.1"/>
    </source>
</evidence>
<dbReference type="PROSITE" id="PS51898">
    <property type="entry name" value="TYR_RECOMBINASE"/>
    <property type="match status" value="1"/>
</dbReference>
<dbReference type="GO" id="GO:0003677">
    <property type="term" value="F:DNA binding"/>
    <property type="evidence" value="ECO:0007669"/>
    <property type="project" value="UniProtKB-UniRule"/>
</dbReference>
<dbReference type="PROSITE" id="PS51900">
    <property type="entry name" value="CB"/>
    <property type="match status" value="1"/>
</dbReference>
<dbReference type="PANTHER" id="PTHR30349">
    <property type="entry name" value="PHAGE INTEGRASE-RELATED"/>
    <property type="match status" value="1"/>
</dbReference>
<dbReference type="InterPro" id="IPR010998">
    <property type="entry name" value="Integrase_recombinase_N"/>
</dbReference>
<dbReference type="KEGG" id="xyl:ET495_05620"/>
<dbReference type="InterPro" id="IPR002104">
    <property type="entry name" value="Integrase_catalytic"/>
</dbReference>
<proteinExistence type="inferred from homology"/>
<dbReference type="InterPro" id="IPR011010">
    <property type="entry name" value="DNA_brk_join_enz"/>
</dbReference>
<dbReference type="AlphaFoldDB" id="A0A4P6EJT4"/>
<dbReference type="InterPro" id="IPR058717">
    <property type="entry name" value="Phage_L5_Integrase_N"/>
</dbReference>
<dbReference type="RefSeq" id="WP_129203312.1">
    <property type="nucleotide sequence ID" value="NZ_CP035495.1"/>
</dbReference>
<dbReference type="Gene3D" id="1.10.443.10">
    <property type="entry name" value="Intergrase catalytic core"/>
    <property type="match status" value="1"/>
</dbReference>
<evidence type="ECO:0000256" key="1">
    <source>
        <dbReference type="ARBA" id="ARBA00008857"/>
    </source>
</evidence>
<dbReference type="InterPro" id="IPR050090">
    <property type="entry name" value="Tyrosine_recombinase_XerCD"/>
</dbReference>
<sequence length="405" mass="44410">MTASHLPAVTPATTTWPTYTTLRDSTRGFGQTERRKNAKTGKTTGWRARYLGPDKERYGATFTTKIDAERWLYSEESLVAQGKWVAPNLRVAERSMSLNEYAEINLPLRTLAPRTREEYEGHLRRFVTSDPLGSKPLRAVTSADIAEWLKKVRASTGPGVASRTYSFVSSLFNAAYRDQLVGRNPCTIRGASESPRASAKTIATPKETAALMAAIPERYRTLILVAAWGGFRSGELRRLTRADVDLKARQITVRVQVQNLRGQGKVIRDVKTAAAQRVVSLPTAVADELARHIARFSQPAPDGLVFPSRVGTPISQSVLWNKFAGARNAIGRPDLRLHDLRATAATMAARQGATIAELMARLGHTTPNAAMKYQTAVQEADARIADALDAHVVLPSVEPVKSKGR</sequence>
<evidence type="ECO:0000259" key="6">
    <source>
        <dbReference type="PROSITE" id="PS51900"/>
    </source>
</evidence>
<evidence type="ECO:0000256" key="3">
    <source>
        <dbReference type="ARBA" id="ARBA00023172"/>
    </source>
</evidence>
<dbReference type="InterPro" id="IPR013762">
    <property type="entry name" value="Integrase-like_cat_sf"/>
</dbReference>
<dbReference type="EMBL" id="CP035495">
    <property type="protein sequence ID" value="QAY62814.1"/>
    <property type="molecule type" value="Genomic_DNA"/>
</dbReference>
<feature type="domain" description="Core-binding (CB)" evidence="6">
    <location>
        <begin position="96"/>
        <end position="176"/>
    </location>
</feature>
<dbReference type="Proteomes" id="UP000291758">
    <property type="component" value="Chromosome"/>
</dbReference>
<organism evidence="7 8">
    <name type="scientific">Xylanimonas allomyrinae</name>
    <dbReference type="NCBI Taxonomy" id="2509459"/>
    <lineage>
        <taxon>Bacteria</taxon>
        <taxon>Bacillati</taxon>
        <taxon>Actinomycetota</taxon>
        <taxon>Actinomycetes</taxon>
        <taxon>Micrococcales</taxon>
        <taxon>Promicromonosporaceae</taxon>
        <taxon>Xylanimonas</taxon>
    </lineage>
</organism>
<name>A0A4P6EJT4_9MICO</name>
<dbReference type="Gene3D" id="1.10.150.130">
    <property type="match status" value="1"/>
</dbReference>
<keyword evidence="2 4" id="KW-0238">DNA-binding</keyword>
<evidence type="ECO:0000313" key="8">
    <source>
        <dbReference type="Proteomes" id="UP000291758"/>
    </source>
</evidence>
<reference evidence="7 8" key="1">
    <citation type="submission" date="2019-01" db="EMBL/GenBank/DDBJ databases">
        <title>Genome sequencing of strain 2JSPR-7.</title>
        <authorList>
            <person name="Heo J."/>
            <person name="Kim S.-J."/>
            <person name="Kim J.-S."/>
            <person name="Hong S.-B."/>
            <person name="Kwon S.-W."/>
        </authorList>
    </citation>
    <scope>NUCLEOTIDE SEQUENCE [LARGE SCALE GENOMIC DNA]</scope>
    <source>
        <strain evidence="7 8">2JSPR-7</strain>
    </source>
</reference>
<evidence type="ECO:0000256" key="2">
    <source>
        <dbReference type="ARBA" id="ARBA00023125"/>
    </source>
</evidence>
<dbReference type="Pfam" id="PF00589">
    <property type="entry name" value="Phage_integrase"/>
    <property type="match status" value="1"/>
</dbReference>
<dbReference type="GO" id="GO:0006310">
    <property type="term" value="P:DNA recombination"/>
    <property type="evidence" value="ECO:0007669"/>
    <property type="project" value="UniProtKB-KW"/>
</dbReference>